<dbReference type="PANTHER" id="PTHR43861:SF1">
    <property type="entry name" value="TRANS-ACONITATE 2-METHYLTRANSFERASE"/>
    <property type="match status" value="1"/>
</dbReference>
<accession>A0ABR7MXQ9</accession>
<keyword evidence="5" id="KW-1185">Reference proteome</keyword>
<comment type="caution">
    <text evidence="4">The sequence shown here is derived from an EMBL/GenBank/DDBJ whole genome shotgun (WGS) entry which is preliminary data.</text>
</comment>
<dbReference type="Pfam" id="PF13649">
    <property type="entry name" value="Methyltransf_25"/>
    <property type="match status" value="1"/>
</dbReference>
<dbReference type="PANTHER" id="PTHR43861">
    <property type="entry name" value="TRANS-ACONITATE 2-METHYLTRANSFERASE-RELATED"/>
    <property type="match status" value="1"/>
</dbReference>
<evidence type="ECO:0000313" key="4">
    <source>
        <dbReference type="EMBL" id="MBC8561162.1"/>
    </source>
</evidence>
<dbReference type="GO" id="GO:0032259">
    <property type="term" value="P:methylation"/>
    <property type="evidence" value="ECO:0007669"/>
    <property type="project" value="UniProtKB-KW"/>
</dbReference>
<evidence type="ECO:0000256" key="1">
    <source>
        <dbReference type="ARBA" id="ARBA00022603"/>
    </source>
</evidence>
<dbReference type="EMBL" id="JACRSX010000001">
    <property type="protein sequence ID" value="MBC8561162.1"/>
    <property type="molecule type" value="Genomic_DNA"/>
</dbReference>
<dbReference type="GO" id="GO:0008168">
    <property type="term" value="F:methyltransferase activity"/>
    <property type="evidence" value="ECO:0007669"/>
    <property type="project" value="UniProtKB-KW"/>
</dbReference>
<keyword evidence="2" id="KW-0808">Transferase</keyword>
<evidence type="ECO:0000313" key="5">
    <source>
        <dbReference type="Proteomes" id="UP000606193"/>
    </source>
</evidence>
<feature type="domain" description="Methyltransferase" evidence="3">
    <location>
        <begin position="49"/>
        <end position="141"/>
    </location>
</feature>
<dbReference type="CDD" id="cd02440">
    <property type="entry name" value="AdoMet_MTases"/>
    <property type="match status" value="1"/>
</dbReference>
<dbReference type="InterPro" id="IPR041698">
    <property type="entry name" value="Methyltransf_25"/>
</dbReference>
<name>A0ABR7MXQ9_9FIRM</name>
<dbReference type="Gene3D" id="2.20.25.110">
    <property type="entry name" value="S-adenosyl-L-methionine-dependent methyltransferases"/>
    <property type="match status" value="1"/>
</dbReference>
<evidence type="ECO:0000256" key="2">
    <source>
        <dbReference type="ARBA" id="ARBA00022679"/>
    </source>
</evidence>
<dbReference type="Gene3D" id="3.40.50.150">
    <property type="entry name" value="Vaccinia Virus protein VP39"/>
    <property type="match status" value="1"/>
</dbReference>
<dbReference type="SUPFAM" id="SSF53335">
    <property type="entry name" value="S-adenosyl-L-methionine-dependent methyltransferases"/>
    <property type="match status" value="1"/>
</dbReference>
<dbReference type="Proteomes" id="UP000606193">
    <property type="component" value="Unassembled WGS sequence"/>
</dbReference>
<reference evidence="4 5" key="1">
    <citation type="submission" date="2020-08" db="EMBL/GenBank/DDBJ databases">
        <title>Genome public.</title>
        <authorList>
            <person name="Liu C."/>
            <person name="Sun Q."/>
        </authorList>
    </citation>
    <scope>NUCLEOTIDE SEQUENCE [LARGE SCALE GENOMIC DNA]</scope>
    <source>
        <strain evidence="4 5">NSJ-37</strain>
    </source>
</reference>
<dbReference type="RefSeq" id="WP_249296915.1">
    <property type="nucleotide sequence ID" value="NZ_JACRSX010000001.1"/>
</dbReference>
<organism evidence="4 5">
    <name type="scientific">Jutongia huaianensis</name>
    <dbReference type="NCBI Taxonomy" id="2763668"/>
    <lineage>
        <taxon>Bacteria</taxon>
        <taxon>Bacillati</taxon>
        <taxon>Bacillota</taxon>
        <taxon>Clostridia</taxon>
        <taxon>Lachnospirales</taxon>
        <taxon>Lachnospiraceae</taxon>
        <taxon>Jutongia</taxon>
    </lineage>
</organism>
<dbReference type="InterPro" id="IPR029063">
    <property type="entry name" value="SAM-dependent_MTases_sf"/>
</dbReference>
<proteinExistence type="predicted"/>
<protein>
    <submittedName>
        <fullName evidence="4">Methyltransferase domain-containing protein</fullName>
    </submittedName>
</protein>
<evidence type="ECO:0000259" key="3">
    <source>
        <dbReference type="Pfam" id="PF13649"/>
    </source>
</evidence>
<sequence>MSEKPYNENAYNGFAYCYDLFMDNIPYDMWAEYLYGIFREQGITEGTLLELGCGTGTMTEHMRSKGYDSIIGLDCSEDMLMVARDKDIPDVLLIQQDMRELDLPYQVDAVYCVCDGMNYLLEPQDLQKVFDRVKRFLKAGGVFVFDMKTRHFYQDVLGNRMIAENRDDASFLWENEYHEDTGINEYLLTVYQLEDEERDLFSRYDELHYQKAYEPDEVRQLIQTSGLECCEVYEAFTKKSATPDSERVYFVVKNK</sequence>
<gene>
    <name evidence="4" type="ORF">H8704_00710</name>
</gene>
<keyword evidence="1 4" id="KW-0489">Methyltransferase</keyword>